<proteinExistence type="predicted"/>
<dbReference type="AlphaFoldDB" id="A0A1A8YQ38"/>
<evidence type="ECO:0000313" key="2">
    <source>
        <dbReference type="EMBL" id="SBT33724.1"/>
    </source>
</evidence>
<dbReference type="EMBL" id="FLRE01000066">
    <property type="protein sequence ID" value="SBT33724.1"/>
    <property type="molecule type" value="Genomic_DNA"/>
</dbReference>
<feature type="transmembrane region" description="Helical" evidence="1">
    <location>
        <begin position="21"/>
        <end position="41"/>
    </location>
</feature>
<protein>
    <submittedName>
        <fullName evidence="2">Uncharacterized protein</fullName>
    </submittedName>
</protein>
<keyword evidence="1" id="KW-0812">Transmembrane</keyword>
<accession>A0A1A8YQ38</accession>
<reference evidence="3" key="1">
    <citation type="submission" date="2016-05" db="EMBL/GenBank/DDBJ databases">
        <authorList>
            <person name="Naeem Raeece"/>
        </authorList>
    </citation>
    <scope>NUCLEOTIDE SEQUENCE [LARGE SCALE GENOMIC DNA]</scope>
</reference>
<dbReference type="Proteomes" id="UP000078550">
    <property type="component" value="Unassembled WGS sequence"/>
</dbReference>
<name>A0A1A8YQ38_PLAOA</name>
<keyword evidence="1" id="KW-0472">Membrane</keyword>
<gene>
    <name evidence="2" type="ORF">POVWA2_016110</name>
</gene>
<keyword evidence="1" id="KW-1133">Transmembrane helix</keyword>
<evidence type="ECO:0000313" key="3">
    <source>
        <dbReference type="Proteomes" id="UP000078550"/>
    </source>
</evidence>
<sequence>MHTDSSKRIFHVGRSSAREPIFFFFFFFSSLNFTVYKAPIYCHSNGRKNSPLPRLGITAYKLWHAARGCFFLLPPSPKQGRCGKCAMANCRDQRHNVSLVHLRGASASSHSIISYSPFGMPFCVEGFMKGRIYAAIRLAILPLPFSGFRPSLLCTLYITAPFN</sequence>
<organism evidence="2 3">
    <name type="scientific">Plasmodium ovale wallikeri</name>
    <dbReference type="NCBI Taxonomy" id="864142"/>
    <lineage>
        <taxon>Eukaryota</taxon>
        <taxon>Sar</taxon>
        <taxon>Alveolata</taxon>
        <taxon>Apicomplexa</taxon>
        <taxon>Aconoidasida</taxon>
        <taxon>Haemosporida</taxon>
        <taxon>Plasmodiidae</taxon>
        <taxon>Plasmodium</taxon>
        <taxon>Plasmodium (Plasmodium)</taxon>
    </lineage>
</organism>
<evidence type="ECO:0000256" key="1">
    <source>
        <dbReference type="SAM" id="Phobius"/>
    </source>
</evidence>